<dbReference type="EMBL" id="MN740275">
    <property type="protein sequence ID" value="QHT97378.1"/>
    <property type="molecule type" value="Genomic_DNA"/>
</dbReference>
<evidence type="ECO:0000256" key="1">
    <source>
        <dbReference type="ARBA" id="ARBA00008954"/>
    </source>
</evidence>
<dbReference type="Gene3D" id="3.40.640.10">
    <property type="entry name" value="Type I PLP-dependent aspartate aminotransferase-like (Major domain)"/>
    <property type="match status" value="1"/>
</dbReference>
<dbReference type="SUPFAM" id="SSF53383">
    <property type="entry name" value="PLP-dependent transferases"/>
    <property type="match status" value="1"/>
</dbReference>
<organism evidence="3">
    <name type="scientific">viral metagenome</name>
    <dbReference type="NCBI Taxonomy" id="1070528"/>
    <lineage>
        <taxon>unclassified sequences</taxon>
        <taxon>metagenomes</taxon>
        <taxon>organismal metagenomes</taxon>
    </lineage>
</organism>
<dbReference type="AlphaFoldDB" id="A0A6C0IVV2"/>
<dbReference type="PIRSF" id="PIRSF000521">
    <property type="entry name" value="Transaminase_4ab_Lys_Orn"/>
    <property type="match status" value="1"/>
</dbReference>
<comment type="similarity">
    <text evidence="1">Belongs to the class-III pyridoxal-phosphate-dependent aminotransferase family.</text>
</comment>
<sequence length="415" mass="46783">MRLSSILFKTLVPWSKQLKLSQPIITHANGSYIYSKNKEIVDFTSGLMVVNLGHNNKYIKKGFSDYLDNGLAYVSPSSFSTYQRDKLSDRLCDIVDFKDGKVFYTNAGADANETAMFIANNYTGKQKSISLKKSFHGGSSIVSCLISGDSRRFKKQEYYNLPLEPIIPNPNLADNGIESINTLKQIIKNDNNIASLIIEGSSGSAHCVPYPKGYLKKVQNICNDNNIVMICDEVMSGWGRTGSIFAFQKDDVVPDLITTAKGLTSGYSQLGAVIINNKVSDIYENDQLLTGLTYFGHPLSCSIANRCLDLYLESDMRLVKNVESRAKLINTLSQMIARDCDIVNEYRYNGLLGCIELCRDDPTLLRDINKNFYDNGIYCYMREDRIFISPPLTIEYHTITTTMHKIHNILRQYNK</sequence>
<protein>
    <recommendedName>
        <fullName evidence="4">Aminotransferase</fullName>
    </recommendedName>
</protein>
<dbReference type="InterPro" id="IPR015422">
    <property type="entry name" value="PyrdxlP-dep_Trfase_small"/>
</dbReference>
<proteinExistence type="inferred from homology"/>
<dbReference type="PANTHER" id="PTHR43094:SF1">
    <property type="entry name" value="AMINOTRANSFERASE CLASS-III"/>
    <property type="match status" value="1"/>
</dbReference>
<dbReference type="InterPro" id="IPR005814">
    <property type="entry name" value="Aminotrans_3"/>
</dbReference>
<evidence type="ECO:0000256" key="2">
    <source>
        <dbReference type="ARBA" id="ARBA00022898"/>
    </source>
</evidence>
<reference evidence="3" key="1">
    <citation type="journal article" date="2020" name="Nature">
        <title>Giant virus diversity and host interactions through global metagenomics.</title>
        <authorList>
            <person name="Schulz F."/>
            <person name="Roux S."/>
            <person name="Paez-Espino D."/>
            <person name="Jungbluth S."/>
            <person name="Walsh D.A."/>
            <person name="Denef V.J."/>
            <person name="McMahon K.D."/>
            <person name="Konstantinidis K.T."/>
            <person name="Eloe-Fadrosh E.A."/>
            <person name="Kyrpides N.C."/>
            <person name="Woyke T."/>
        </authorList>
    </citation>
    <scope>NUCLEOTIDE SEQUENCE</scope>
    <source>
        <strain evidence="3">GVMAG-M-3300025138-11</strain>
    </source>
</reference>
<dbReference type="CDD" id="cd00610">
    <property type="entry name" value="OAT_like"/>
    <property type="match status" value="1"/>
</dbReference>
<dbReference type="PANTHER" id="PTHR43094">
    <property type="entry name" value="AMINOTRANSFERASE"/>
    <property type="match status" value="1"/>
</dbReference>
<dbReference type="InterPro" id="IPR015424">
    <property type="entry name" value="PyrdxlP-dep_Trfase"/>
</dbReference>
<name>A0A6C0IVV2_9ZZZZ</name>
<dbReference type="Pfam" id="PF00202">
    <property type="entry name" value="Aminotran_3"/>
    <property type="match status" value="1"/>
</dbReference>
<accession>A0A6C0IVV2</accession>
<dbReference type="GO" id="GO:0030170">
    <property type="term" value="F:pyridoxal phosphate binding"/>
    <property type="evidence" value="ECO:0007669"/>
    <property type="project" value="InterPro"/>
</dbReference>
<dbReference type="GO" id="GO:0005829">
    <property type="term" value="C:cytosol"/>
    <property type="evidence" value="ECO:0007669"/>
    <property type="project" value="TreeGrafter"/>
</dbReference>
<dbReference type="Gene3D" id="3.90.1150.10">
    <property type="entry name" value="Aspartate Aminotransferase, domain 1"/>
    <property type="match status" value="1"/>
</dbReference>
<evidence type="ECO:0008006" key="4">
    <source>
        <dbReference type="Google" id="ProtNLM"/>
    </source>
</evidence>
<keyword evidence="2" id="KW-0663">Pyridoxal phosphate</keyword>
<evidence type="ECO:0000313" key="3">
    <source>
        <dbReference type="EMBL" id="QHT97378.1"/>
    </source>
</evidence>
<dbReference type="InterPro" id="IPR015421">
    <property type="entry name" value="PyrdxlP-dep_Trfase_major"/>
</dbReference>
<dbReference type="GO" id="GO:0008483">
    <property type="term" value="F:transaminase activity"/>
    <property type="evidence" value="ECO:0007669"/>
    <property type="project" value="InterPro"/>
</dbReference>